<accession>A0A5J4NEA9</accession>
<feature type="non-terminal residue" evidence="2">
    <location>
        <position position="1"/>
    </location>
</feature>
<organism evidence="2 3">
    <name type="scientific">Paragonimus westermani</name>
    <dbReference type="NCBI Taxonomy" id="34504"/>
    <lineage>
        <taxon>Eukaryota</taxon>
        <taxon>Metazoa</taxon>
        <taxon>Spiralia</taxon>
        <taxon>Lophotrochozoa</taxon>
        <taxon>Platyhelminthes</taxon>
        <taxon>Trematoda</taxon>
        <taxon>Digenea</taxon>
        <taxon>Plagiorchiida</taxon>
        <taxon>Troglotremata</taxon>
        <taxon>Troglotrematidae</taxon>
        <taxon>Paragonimus</taxon>
    </lineage>
</organism>
<feature type="domain" description="CCHC-type" evidence="1">
    <location>
        <begin position="11"/>
        <end position="27"/>
    </location>
</feature>
<dbReference type="InterPro" id="IPR001878">
    <property type="entry name" value="Znf_CCHC"/>
</dbReference>
<comment type="caution">
    <text evidence="2">The sequence shown here is derived from an EMBL/GenBank/DDBJ whole genome shotgun (WGS) entry which is preliminary data.</text>
</comment>
<dbReference type="GO" id="GO:0003676">
    <property type="term" value="F:nucleic acid binding"/>
    <property type="evidence" value="ECO:0007669"/>
    <property type="project" value="InterPro"/>
</dbReference>
<name>A0A5J4NEA9_9TREM</name>
<dbReference type="EMBL" id="QNGE01003642">
    <property type="protein sequence ID" value="KAA3673783.1"/>
    <property type="molecule type" value="Genomic_DNA"/>
</dbReference>
<dbReference type="AlphaFoldDB" id="A0A5J4NEA9"/>
<reference evidence="2 3" key="1">
    <citation type="journal article" date="2019" name="Gigascience">
        <title>Whole-genome sequence of the oriental lung fluke Paragonimus westermani.</title>
        <authorList>
            <person name="Oey H."/>
            <person name="Zakrzewski M."/>
            <person name="Narain K."/>
            <person name="Devi K.R."/>
            <person name="Agatsuma T."/>
            <person name="Nawaratna S."/>
            <person name="Gobert G.N."/>
            <person name="Jones M.K."/>
            <person name="Ragan M.A."/>
            <person name="McManus D.P."/>
            <person name="Krause L."/>
        </authorList>
    </citation>
    <scope>NUCLEOTIDE SEQUENCE [LARGE SCALE GENOMIC DNA]</scope>
    <source>
        <strain evidence="2 3">IND2009</strain>
    </source>
</reference>
<dbReference type="SUPFAM" id="SSF57756">
    <property type="entry name" value="Retrovirus zinc finger-like domains"/>
    <property type="match status" value="1"/>
</dbReference>
<keyword evidence="3" id="KW-1185">Reference proteome</keyword>
<proteinExistence type="predicted"/>
<evidence type="ECO:0000313" key="3">
    <source>
        <dbReference type="Proteomes" id="UP000324629"/>
    </source>
</evidence>
<evidence type="ECO:0000259" key="1">
    <source>
        <dbReference type="SMART" id="SM00343"/>
    </source>
</evidence>
<evidence type="ECO:0000313" key="2">
    <source>
        <dbReference type="EMBL" id="KAA3673783.1"/>
    </source>
</evidence>
<dbReference type="InterPro" id="IPR021109">
    <property type="entry name" value="Peptidase_aspartic_dom_sf"/>
</dbReference>
<dbReference type="Gene3D" id="2.40.70.10">
    <property type="entry name" value="Acid Proteases"/>
    <property type="match status" value="1"/>
</dbReference>
<dbReference type="Gene3D" id="4.10.60.10">
    <property type="entry name" value="Zinc finger, CCHC-type"/>
    <property type="match status" value="1"/>
</dbReference>
<dbReference type="GO" id="GO:0008270">
    <property type="term" value="F:zinc ion binding"/>
    <property type="evidence" value="ECO:0007669"/>
    <property type="project" value="InterPro"/>
</dbReference>
<protein>
    <recommendedName>
        <fullName evidence="1">CCHC-type domain-containing protein</fullName>
    </recommendedName>
</protein>
<dbReference type="SUPFAM" id="SSF50630">
    <property type="entry name" value="Acid proteases"/>
    <property type="match status" value="1"/>
</dbReference>
<dbReference type="InterPro" id="IPR036875">
    <property type="entry name" value="Znf_CCHC_sf"/>
</dbReference>
<sequence length="238" mass="26545">PDSNLAASILICFFCGYNKHLRSKCPASEALCRKCNKVSHFQRVCISDPSAKRMVSCTKLQLSTVCTSAFPTYLSKAVVQITVNGISLNALIDTESSYSYICSDIAYKHCWYIYPSNFAISMASTTYTSVTQGRCLVAVDYRGNRYSSVKLPLLPNLRSDVSLGHNFLKKHQHILISFVGSNPPFSFCSLTAAYVKSPTLWQSLSPLQTNCHKVSKTKLTRPEIRGVRSASFTRRRDN</sequence>
<feature type="domain" description="CCHC-type" evidence="1">
    <location>
        <begin position="31"/>
        <end position="47"/>
    </location>
</feature>
<gene>
    <name evidence="2" type="ORF">DEA37_0013482</name>
</gene>
<dbReference type="Proteomes" id="UP000324629">
    <property type="component" value="Unassembled WGS sequence"/>
</dbReference>
<dbReference type="SMART" id="SM00343">
    <property type="entry name" value="ZnF_C2HC"/>
    <property type="match status" value="2"/>
</dbReference>